<dbReference type="Proteomes" id="UP001497457">
    <property type="component" value="Chromosome 3rd"/>
</dbReference>
<dbReference type="AlphaFoldDB" id="A0ABC9ED80"/>
<reference evidence="4" key="1">
    <citation type="submission" date="2024-06" db="EMBL/GenBank/DDBJ databases">
        <authorList>
            <person name="Ryan C."/>
        </authorList>
    </citation>
    <scope>NUCLEOTIDE SEQUENCE [LARGE SCALE GENOMIC DNA]</scope>
</reference>
<dbReference type="EMBL" id="OZ075113">
    <property type="protein sequence ID" value="CAL5019048.1"/>
    <property type="molecule type" value="Genomic_DNA"/>
</dbReference>
<evidence type="ECO:0000313" key="3">
    <source>
        <dbReference type="EMBL" id="CAL5055374.1"/>
    </source>
</evidence>
<protein>
    <submittedName>
        <fullName evidence="3">Uncharacterized protein</fullName>
    </submittedName>
</protein>
<evidence type="ECO:0000256" key="1">
    <source>
        <dbReference type="SAM" id="MobiDB-lite"/>
    </source>
</evidence>
<feature type="region of interest" description="Disordered" evidence="1">
    <location>
        <begin position="1"/>
        <end position="42"/>
    </location>
</feature>
<dbReference type="Proteomes" id="UP001497457">
    <property type="component" value="Chromosome 4rd"/>
</dbReference>
<proteinExistence type="predicted"/>
<reference evidence="3 4" key="2">
    <citation type="submission" date="2024-10" db="EMBL/GenBank/DDBJ databases">
        <authorList>
            <person name="Ryan C."/>
        </authorList>
    </citation>
    <scope>NUCLEOTIDE SEQUENCE [LARGE SCALE GENOMIC DNA]</scope>
</reference>
<evidence type="ECO:0000313" key="4">
    <source>
        <dbReference type="Proteomes" id="UP001497457"/>
    </source>
</evidence>
<keyword evidence="4" id="KW-1185">Reference proteome</keyword>
<organism evidence="3 4">
    <name type="scientific">Urochloa decumbens</name>
    <dbReference type="NCBI Taxonomy" id="240449"/>
    <lineage>
        <taxon>Eukaryota</taxon>
        <taxon>Viridiplantae</taxon>
        <taxon>Streptophyta</taxon>
        <taxon>Embryophyta</taxon>
        <taxon>Tracheophyta</taxon>
        <taxon>Spermatophyta</taxon>
        <taxon>Magnoliopsida</taxon>
        <taxon>Liliopsida</taxon>
        <taxon>Poales</taxon>
        <taxon>Poaceae</taxon>
        <taxon>PACMAD clade</taxon>
        <taxon>Panicoideae</taxon>
        <taxon>Panicodae</taxon>
        <taxon>Paniceae</taxon>
        <taxon>Melinidinae</taxon>
        <taxon>Urochloa</taxon>
    </lineage>
</organism>
<accession>A0ABC9ED80</accession>
<evidence type="ECO:0000313" key="2">
    <source>
        <dbReference type="EMBL" id="CAL5019048.1"/>
    </source>
</evidence>
<sequence>MQSQPHGSEPPGPTPAKRRQKRPAGHDDDDDERRRKMQASTATNIRGLLREFLEQQLRLDLQRHEIMERQARERAFFEQQWRQSMHSMERERLVLEREWMEREEQRRAREEDRAQRRDALFTNLLTSLLHGDL</sequence>
<name>A0ABC9ED80_9POAL</name>
<dbReference type="EMBL" id="OZ075114">
    <property type="protein sequence ID" value="CAL5055374.1"/>
    <property type="molecule type" value="Genomic_DNA"/>
</dbReference>
<gene>
    <name evidence="2" type="ORF">URODEC1_LOCUS74533</name>
    <name evidence="3" type="ORF">URODEC1_LOCUS94387</name>
</gene>